<evidence type="ECO:0000256" key="5">
    <source>
        <dbReference type="SAM" id="Phobius"/>
    </source>
</evidence>
<dbReference type="PANTHER" id="PTHR43317">
    <property type="entry name" value="THERMOSPERMINE SYNTHASE ACAULIS5"/>
    <property type="match status" value="1"/>
</dbReference>
<evidence type="ECO:0000256" key="3">
    <source>
        <dbReference type="ARBA" id="ARBA00023115"/>
    </source>
</evidence>
<feature type="transmembrane region" description="Helical" evidence="5">
    <location>
        <begin position="172"/>
        <end position="189"/>
    </location>
</feature>
<feature type="transmembrane region" description="Helical" evidence="5">
    <location>
        <begin position="31"/>
        <end position="53"/>
    </location>
</feature>
<dbReference type="PANTHER" id="PTHR43317:SF1">
    <property type="entry name" value="THERMOSPERMINE SYNTHASE ACAULIS5"/>
    <property type="match status" value="1"/>
</dbReference>
<keyword evidence="5" id="KW-0472">Membrane</keyword>
<evidence type="ECO:0000256" key="2">
    <source>
        <dbReference type="ARBA" id="ARBA00022679"/>
    </source>
</evidence>
<dbReference type="GO" id="GO:0010487">
    <property type="term" value="F:thermospermine synthase activity"/>
    <property type="evidence" value="ECO:0007669"/>
    <property type="project" value="TreeGrafter"/>
</dbReference>
<dbReference type="NCBIfam" id="NF037959">
    <property type="entry name" value="MFS_SpdSyn"/>
    <property type="match status" value="1"/>
</dbReference>
<keyword evidence="3 4" id="KW-0620">Polyamine biosynthesis</keyword>
<feature type="domain" description="PABS" evidence="6">
    <location>
        <begin position="282"/>
        <end position="452"/>
    </location>
</feature>
<feature type="transmembrane region" description="Helical" evidence="5">
    <location>
        <begin position="102"/>
        <end position="125"/>
    </location>
</feature>
<dbReference type="SUPFAM" id="SSF103473">
    <property type="entry name" value="MFS general substrate transporter"/>
    <property type="match status" value="1"/>
</dbReference>
<feature type="transmembrane region" description="Helical" evidence="5">
    <location>
        <begin position="65"/>
        <end position="82"/>
    </location>
</feature>
<evidence type="ECO:0000256" key="1">
    <source>
        <dbReference type="ARBA" id="ARBA00007867"/>
    </source>
</evidence>
<dbReference type="Gene3D" id="3.40.50.150">
    <property type="entry name" value="Vaccinia Virus protein VP39"/>
    <property type="match status" value="1"/>
</dbReference>
<dbReference type="PROSITE" id="PS51006">
    <property type="entry name" value="PABS_2"/>
    <property type="match status" value="1"/>
</dbReference>
<evidence type="ECO:0000313" key="7">
    <source>
        <dbReference type="EMBL" id="SBW03930.1"/>
    </source>
</evidence>
<protein>
    <submittedName>
        <fullName evidence="7">Spermine synthase</fullName>
    </submittedName>
</protein>
<dbReference type="EMBL" id="FLUQ01000002">
    <property type="protein sequence ID" value="SBW03930.1"/>
    <property type="molecule type" value="Genomic_DNA"/>
</dbReference>
<dbReference type="InterPro" id="IPR036259">
    <property type="entry name" value="MFS_trans_sf"/>
</dbReference>
<dbReference type="InterPro" id="IPR030374">
    <property type="entry name" value="PABS"/>
</dbReference>
<dbReference type="GO" id="GO:0006596">
    <property type="term" value="P:polyamine biosynthetic process"/>
    <property type="evidence" value="ECO:0007669"/>
    <property type="project" value="UniProtKB-UniRule"/>
</dbReference>
<evidence type="ECO:0000259" key="6">
    <source>
        <dbReference type="PROSITE" id="PS51006"/>
    </source>
</evidence>
<sequence>MLEIVSFICGAGVMVLEMAGARLLAPYLGTSIVVWTAMIGIVLASLSVGYWLGGKAGDKNPSARKLGLIIACGAAFVLLAALGQEPFLRTVASAQWSLQVSAVAAAVLLFAAPCVFLGMVSPYIIQVRLLDYKDKSRSSTVIGRFYALSTIGSIAGTFLGGYWLISWLGTRSILYGVAGVLAAAALIVMPRGRKMPAALVLGACMGLGGYAALSVQENLVTGIDRDTRYNHIRVAEGVQDGHRAVFMITDPGSAQSGMRLDDPNRLLFDYTRHYAIGWHIKPDAKKFLMLGGGGYSVPKYLLNAKKDATIDVVEIDPGITATAREFFALQDNDRMRIFHEDARVFLNRRAGLVTEGDTVAPYDVIMGDTFTSSYNIPFHLGTVECAGRIKALLRDDGVFVCNIISAVSGEQGKILRSIRAAFAEVFPQTHVFPVSMPGRPDVAQNVMLVALKTEKTIPLAWDADMQAMLAKEYKLPLEKDVVALTDDYAPVERYAMPMLEARN</sequence>
<dbReference type="CDD" id="cd02440">
    <property type="entry name" value="AdoMet_MTases"/>
    <property type="match status" value="1"/>
</dbReference>
<dbReference type="InterPro" id="IPR029063">
    <property type="entry name" value="SAM-dependent_MTases_sf"/>
</dbReference>
<dbReference type="AlphaFoldDB" id="A0A212JWT2"/>
<organism evidence="7">
    <name type="scientific">uncultured delta proteobacterium</name>
    <dbReference type="NCBI Taxonomy" id="34034"/>
    <lineage>
        <taxon>Bacteria</taxon>
        <taxon>Deltaproteobacteria</taxon>
        <taxon>environmental samples</taxon>
    </lineage>
</organism>
<keyword evidence="5" id="KW-1133">Transmembrane helix</keyword>
<feature type="transmembrane region" description="Helical" evidence="5">
    <location>
        <begin position="145"/>
        <end position="166"/>
    </location>
</feature>
<feature type="active site" description="Proton acceptor" evidence="4">
    <location>
        <position position="368"/>
    </location>
</feature>
<name>A0A212JWT2_9DELT</name>
<keyword evidence="5" id="KW-0812">Transmembrane</keyword>
<keyword evidence="2 4" id="KW-0808">Transferase</keyword>
<dbReference type="Pfam" id="PF01564">
    <property type="entry name" value="Spermine_synth"/>
    <property type="match status" value="1"/>
</dbReference>
<dbReference type="SUPFAM" id="SSF53335">
    <property type="entry name" value="S-adenosyl-L-methionine-dependent methyltransferases"/>
    <property type="match status" value="1"/>
</dbReference>
<accession>A0A212JWT2</accession>
<proteinExistence type="inferred from homology"/>
<feature type="transmembrane region" description="Helical" evidence="5">
    <location>
        <begin position="196"/>
        <end position="213"/>
    </location>
</feature>
<evidence type="ECO:0000256" key="4">
    <source>
        <dbReference type="PROSITE-ProRule" id="PRU00354"/>
    </source>
</evidence>
<gene>
    <name evidence="7" type="ORF">KL86DPRO_20228</name>
</gene>
<comment type="similarity">
    <text evidence="1">Belongs to the spermidine/spermine synthase family.</text>
</comment>
<reference evidence="7" key="1">
    <citation type="submission" date="2016-04" db="EMBL/GenBank/DDBJ databases">
        <authorList>
            <person name="Evans L.H."/>
            <person name="Alamgir A."/>
            <person name="Owens N."/>
            <person name="Weber N.D."/>
            <person name="Virtaneva K."/>
            <person name="Barbian K."/>
            <person name="Babar A."/>
            <person name="Rosenke K."/>
        </authorList>
    </citation>
    <scope>NUCLEOTIDE SEQUENCE</scope>
    <source>
        <strain evidence="7">86</strain>
    </source>
</reference>